<dbReference type="Pfam" id="PF14126">
    <property type="entry name" value="DUF4293"/>
    <property type="match status" value="1"/>
</dbReference>
<dbReference type="InterPro" id="IPR025635">
    <property type="entry name" value="DUF4293"/>
</dbReference>
<gene>
    <name evidence="2" type="ORF">NWP19_05360</name>
</gene>
<keyword evidence="1" id="KW-0812">Transmembrane</keyword>
<reference evidence="2 3" key="1">
    <citation type="journal article" date="2023" name="J. Phycol.">
        <title>Chrysosporum ovalisporum is synonymous with the true-branching cyanobacterium Umezakia natans (Nostocales/Aphanizomenonaceae).</title>
        <authorList>
            <person name="McGregor G.B."/>
            <person name="Sendall B.C."/>
            <person name="Niiyama Y."/>
            <person name="Tuji A."/>
            <person name="Willis A."/>
        </authorList>
    </citation>
    <scope>NUCLEOTIDE SEQUENCE [LARGE SCALE GENOMIC DNA]</scope>
    <source>
        <strain evidence="2 3">FSS-43</strain>
    </source>
</reference>
<feature type="transmembrane region" description="Helical" evidence="1">
    <location>
        <begin position="86"/>
        <end position="106"/>
    </location>
</feature>
<keyword evidence="1" id="KW-1133">Transmembrane helix</keyword>
<dbReference type="RefSeq" id="WP_280656612.1">
    <property type="nucleotide sequence ID" value="NZ_JANQDO010000038.1"/>
</dbReference>
<keyword evidence="1" id="KW-0472">Membrane</keyword>
<sequence>MIQRLQSLFLLLVAVAMAVCLLSTSWTKTNPATGESARLTAFALEYSKTGGETTATPAFYVALLAGLGAALAVYSLLQYRNRMRQMILGLVNSLVMIALLGCLSYLSVYKGSEFFQPEVRGQYQLGFYAVVVGLISNVLANRFIRRDEQLVRSADRMR</sequence>
<proteinExistence type="predicted"/>
<accession>A0ABT6K208</accession>
<keyword evidence="3" id="KW-1185">Reference proteome</keyword>
<dbReference type="EMBL" id="JANQDO010000038">
    <property type="protein sequence ID" value="MDH6056226.1"/>
    <property type="molecule type" value="Genomic_DNA"/>
</dbReference>
<evidence type="ECO:0000256" key="1">
    <source>
        <dbReference type="SAM" id="Phobius"/>
    </source>
</evidence>
<organism evidence="2 3">
    <name type="scientific">Umezakia ovalisporum FSS-43</name>
    <dbReference type="NCBI Taxonomy" id="2740520"/>
    <lineage>
        <taxon>Bacteria</taxon>
        <taxon>Bacillati</taxon>
        <taxon>Cyanobacteriota</taxon>
        <taxon>Cyanophyceae</taxon>
        <taxon>Nostocales</taxon>
        <taxon>Nodulariaceae</taxon>
        <taxon>Umezakia</taxon>
    </lineage>
</organism>
<evidence type="ECO:0000313" key="2">
    <source>
        <dbReference type="EMBL" id="MDH6056226.1"/>
    </source>
</evidence>
<evidence type="ECO:0000313" key="3">
    <source>
        <dbReference type="Proteomes" id="UP001159371"/>
    </source>
</evidence>
<comment type="caution">
    <text evidence="2">The sequence shown here is derived from an EMBL/GenBank/DDBJ whole genome shotgun (WGS) entry which is preliminary data.</text>
</comment>
<feature type="transmembrane region" description="Helical" evidence="1">
    <location>
        <begin position="126"/>
        <end position="144"/>
    </location>
</feature>
<dbReference type="Proteomes" id="UP001159371">
    <property type="component" value="Unassembled WGS sequence"/>
</dbReference>
<protein>
    <submittedName>
        <fullName evidence="2">DUF4293 domain-containing protein</fullName>
    </submittedName>
</protein>
<name>A0ABT6K208_9CYAN</name>
<feature type="transmembrane region" description="Helical" evidence="1">
    <location>
        <begin position="58"/>
        <end position="77"/>
    </location>
</feature>